<dbReference type="SUPFAM" id="SSF64182">
    <property type="entry name" value="DHH phosphoesterases"/>
    <property type="match status" value="1"/>
</dbReference>
<dbReference type="Pfam" id="PF02272">
    <property type="entry name" value="DHHA1"/>
    <property type="match status" value="1"/>
</dbReference>
<keyword evidence="4" id="KW-1185">Reference proteome</keyword>
<dbReference type="STRING" id="1069083.GCA_000371805_00199"/>
<dbReference type="InterPro" id="IPR003156">
    <property type="entry name" value="DHHA1_dom"/>
</dbReference>
<dbReference type="PANTHER" id="PTHR30255">
    <property type="entry name" value="SINGLE-STRANDED-DNA-SPECIFIC EXONUCLEASE RECJ"/>
    <property type="match status" value="1"/>
</dbReference>
<dbReference type="EMBL" id="APMM01000013">
    <property type="protein sequence ID" value="ENN96501.1"/>
    <property type="molecule type" value="Genomic_DNA"/>
</dbReference>
<dbReference type="Gene3D" id="3.90.1640.30">
    <property type="match status" value="1"/>
</dbReference>
<accession>N6VTK0</accession>
<protein>
    <submittedName>
        <fullName evidence="3">Phosphoesterase RecJ domain-containing protein</fullName>
    </submittedName>
</protein>
<dbReference type="InterPro" id="IPR051673">
    <property type="entry name" value="SSDNA_exonuclease_RecJ"/>
</dbReference>
<organism evidence="3 4">
    <name type="scientific">Methanocaldococcus villosus KIN24-T80</name>
    <dbReference type="NCBI Taxonomy" id="1069083"/>
    <lineage>
        <taxon>Archaea</taxon>
        <taxon>Methanobacteriati</taxon>
        <taxon>Methanobacteriota</taxon>
        <taxon>Methanomada group</taxon>
        <taxon>Methanococci</taxon>
        <taxon>Methanococcales</taxon>
        <taxon>Methanocaldococcaceae</taxon>
        <taxon>Methanocaldococcus</taxon>
    </lineage>
</organism>
<dbReference type="PANTHER" id="PTHR30255:SF2">
    <property type="entry name" value="SINGLE-STRANDED-DNA-SPECIFIC EXONUCLEASE RECJ"/>
    <property type="match status" value="1"/>
</dbReference>
<dbReference type="Pfam" id="PF01368">
    <property type="entry name" value="DHH"/>
    <property type="match status" value="1"/>
</dbReference>
<evidence type="ECO:0000313" key="4">
    <source>
        <dbReference type="Proteomes" id="UP000053695"/>
    </source>
</evidence>
<dbReference type="OrthoDB" id="36101at2157"/>
<sequence length="426" mass="48376">MLEKLTEMEKVIEDIKERINEQKYVRIVTHHDPDGLSSGSILAKLLLRENKLFQITVVEHLSKNVIDKLSNKYFYIFADMGSGQIEELLNKDIRGVIIDHHPPAIKETHVKDIIQLNPHIFGIDGAKEATASGMCYLLARAYKYYDLSGLAIVGIIGDMQYSPLLGINKFIVNEAREYRHIKIFEDIIYNVYNIELYKAIAYCTKPYIPDLASEVKAYNFLKSLNIDPEKKELTWDESKKLISALIFKYPKADRLKINRIIINHKVKDAFLLSEMLNSVGRHGLFGVGIGIGLEDDKCIERGYEILWEYKKKLIKEIKETKLRKLKNIYYFEGKKGFIGIIASILAEDKPVIGYYIEGDIAKFSARGNKELIERGLDLNEAMAVAKEFDGSGGGHNIAAGATIPKDKIEEFLKRVDEIIGGQLSKG</sequence>
<reference evidence="3 4" key="1">
    <citation type="journal article" date="2013" name="Genome Announc.">
        <title>Draft Genome Sequence of a Highly Flagellated, Fast-Swimming Archaeon, Methanocaldococcus villosus Strain KIN24-T80 (DSM 22612).</title>
        <authorList>
            <person name="Thennarasu S."/>
            <person name="Polireddy D."/>
            <person name="Antony A."/>
            <person name="Yada M.R."/>
            <person name="Algarawi S."/>
            <person name="Sivakumar N."/>
        </authorList>
    </citation>
    <scope>NUCLEOTIDE SEQUENCE [LARGE SCALE GENOMIC DNA]</scope>
    <source>
        <strain evidence="3 4">KIN24-T80</strain>
    </source>
</reference>
<dbReference type="RefSeq" id="WP_004590106.1">
    <property type="nucleotide sequence ID" value="NZ_APMM01000013.1"/>
</dbReference>
<dbReference type="AlphaFoldDB" id="N6VTK0"/>
<name>N6VTK0_9EURY</name>
<proteinExistence type="predicted"/>
<comment type="caution">
    <text evidence="3">The sequence shown here is derived from an EMBL/GenBank/DDBJ whole genome shotgun (WGS) entry which is preliminary data.</text>
</comment>
<gene>
    <name evidence="3" type="ORF">J422_01740</name>
</gene>
<feature type="domain" description="DHHA1" evidence="2">
    <location>
        <begin position="334"/>
        <end position="419"/>
    </location>
</feature>
<feature type="domain" description="DDH" evidence="1">
    <location>
        <begin position="25"/>
        <end position="142"/>
    </location>
</feature>
<dbReference type="Gene3D" id="3.10.310.30">
    <property type="match status" value="1"/>
</dbReference>
<evidence type="ECO:0000259" key="1">
    <source>
        <dbReference type="Pfam" id="PF01368"/>
    </source>
</evidence>
<dbReference type="Proteomes" id="UP000053695">
    <property type="component" value="Unassembled WGS sequence"/>
</dbReference>
<evidence type="ECO:0000259" key="2">
    <source>
        <dbReference type="Pfam" id="PF02272"/>
    </source>
</evidence>
<dbReference type="PATRIC" id="fig|1069083.5.peg.342"/>
<dbReference type="GO" id="GO:0003676">
    <property type="term" value="F:nucleic acid binding"/>
    <property type="evidence" value="ECO:0007669"/>
    <property type="project" value="InterPro"/>
</dbReference>
<evidence type="ECO:0000313" key="3">
    <source>
        <dbReference type="EMBL" id="ENN96501.1"/>
    </source>
</evidence>
<dbReference type="InterPro" id="IPR001667">
    <property type="entry name" value="DDH_dom"/>
</dbReference>
<dbReference type="InterPro" id="IPR038763">
    <property type="entry name" value="DHH_sf"/>
</dbReference>